<dbReference type="STRING" id="546874.SAMN04488544_2532"/>
<dbReference type="AlphaFoldDB" id="A0A1H2MRA8"/>
<dbReference type="Proteomes" id="UP000198825">
    <property type="component" value="Chromosome I"/>
</dbReference>
<gene>
    <name evidence="3" type="ORF">SAMN04488544_2532</name>
</gene>
<evidence type="ECO:0000313" key="4">
    <source>
        <dbReference type="Proteomes" id="UP000198825"/>
    </source>
</evidence>
<keyword evidence="4" id="KW-1185">Reference proteome</keyword>
<name>A0A1H2MRA8_9ACTN</name>
<feature type="transmembrane region" description="Helical" evidence="2">
    <location>
        <begin position="129"/>
        <end position="147"/>
    </location>
</feature>
<sequence length="163" mass="17487">MAEPEEDRESVDRTFAEMVAGYHLTADRPEPHGAELTQTDEPRTERAEPAVPPGPPVVLPFVDATPVVATPLSWRASPERQEPVDDRYVPDALPPLSRPGTPSMVGWVAVLFAAVVVLAAGFGLPLPTWLGWLAVCSFIVGCVVLLTQLPRHRPPDAGDGAVL</sequence>
<dbReference type="OrthoDB" id="3787269at2"/>
<dbReference type="EMBL" id="LT629799">
    <property type="protein sequence ID" value="SDU95525.1"/>
    <property type="molecule type" value="Genomic_DNA"/>
</dbReference>
<dbReference type="RefSeq" id="WP_091074838.1">
    <property type="nucleotide sequence ID" value="NZ_LT629799.1"/>
</dbReference>
<accession>A0A1H2MRA8</accession>
<keyword evidence="2" id="KW-0472">Membrane</keyword>
<evidence type="ECO:0000313" key="3">
    <source>
        <dbReference type="EMBL" id="SDU95525.1"/>
    </source>
</evidence>
<feature type="transmembrane region" description="Helical" evidence="2">
    <location>
        <begin position="104"/>
        <end position="123"/>
    </location>
</feature>
<evidence type="ECO:0000256" key="2">
    <source>
        <dbReference type="SAM" id="Phobius"/>
    </source>
</evidence>
<evidence type="ECO:0000256" key="1">
    <source>
        <dbReference type="SAM" id="MobiDB-lite"/>
    </source>
</evidence>
<feature type="region of interest" description="Disordered" evidence="1">
    <location>
        <begin position="20"/>
        <end position="57"/>
    </location>
</feature>
<organism evidence="3 4">
    <name type="scientific">Microlunatus sagamiharensis</name>
    <dbReference type="NCBI Taxonomy" id="546874"/>
    <lineage>
        <taxon>Bacteria</taxon>
        <taxon>Bacillati</taxon>
        <taxon>Actinomycetota</taxon>
        <taxon>Actinomycetes</taxon>
        <taxon>Propionibacteriales</taxon>
        <taxon>Propionibacteriaceae</taxon>
        <taxon>Microlunatus</taxon>
    </lineage>
</organism>
<keyword evidence="2" id="KW-0812">Transmembrane</keyword>
<reference evidence="4" key="1">
    <citation type="submission" date="2016-10" db="EMBL/GenBank/DDBJ databases">
        <authorList>
            <person name="Varghese N."/>
            <person name="Submissions S."/>
        </authorList>
    </citation>
    <scope>NUCLEOTIDE SEQUENCE [LARGE SCALE GENOMIC DNA]</scope>
    <source>
        <strain evidence="4">DSM 21743</strain>
    </source>
</reference>
<protein>
    <submittedName>
        <fullName evidence="3">Uncharacterized protein</fullName>
    </submittedName>
</protein>
<keyword evidence="2" id="KW-1133">Transmembrane helix</keyword>
<proteinExistence type="predicted"/>